<dbReference type="InterPro" id="IPR039391">
    <property type="entry name" value="Phytocyanin-like"/>
</dbReference>
<dbReference type="Proteomes" id="UP000467840">
    <property type="component" value="Chromosome 10"/>
</dbReference>
<evidence type="ECO:0000256" key="1">
    <source>
        <dbReference type="SAM" id="Phobius"/>
    </source>
</evidence>
<keyword evidence="5" id="KW-1185">Reference proteome</keyword>
<dbReference type="PANTHER" id="PTHR33021">
    <property type="entry name" value="BLUE COPPER PROTEIN"/>
    <property type="match status" value="1"/>
</dbReference>
<dbReference type="SUPFAM" id="SSF49503">
    <property type="entry name" value="Cupredoxins"/>
    <property type="match status" value="1"/>
</dbReference>
<evidence type="ECO:0000259" key="3">
    <source>
        <dbReference type="PROSITE" id="PS51485"/>
    </source>
</evidence>
<dbReference type="InterPro" id="IPR008972">
    <property type="entry name" value="Cupredoxin"/>
</dbReference>
<keyword evidence="1" id="KW-0812">Transmembrane</keyword>
<evidence type="ECO:0000256" key="2">
    <source>
        <dbReference type="SAM" id="SignalP"/>
    </source>
</evidence>
<accession>A0A6A6N6F9</accession>
<keyword evidence="1" id="KW-1133">Transmembrane helix</keyword>
<dbReference type="PANTHER" id="PTHR33021:SF292">
    <property type="entry name" value="EARLY NODULIN-LIKE PROTEIN 22"/>
    <property type="match status" value="1"/>
</dbReference>
<proteinExistence type="predicted"/>
<evidence type="ECO:0000313" key="5">
    <source>
        <dbReference type="Proteomes" id="UP000467840"/>
    </source>
</evidence>
<feature type="transmembrane region" description="Helical" evidence="1">
    <location>
        <begin position="136"/>
        <end position="163"/>
    </location>
</feature>
<keyword evidence="1" id="KW-0472">Membrane</keyword>
<dbReference type="GO" id="GO:0005886">
    <property type="term" value="C:plasma membrane"/>
    <property type="evidence" value="ECO:0007669"/>
    <property type="project" value="TreeGrafter"/>
</dbReference>
<name>A0A6A6N6F9_HEVBR</name>
<reference evidence="4 5" key="1">
    <citation type="journal article" date="2020" name="Mol. Plant">
        <title>The Chromosome-Based Rubber Tree Genome Provides New Insights into Spurge Genome Evolution and Rubber Biosynthesis.</title>
        <authorList>
            <person name="Liu J."/>
            <person name="Shi C."/>
            <person name="Shi C.C."/>
            <person name="Li W."/>
            <person name="Zhang Q.J."/>
            <person name="Zhang Y."/>
            <person name="Li K."/>
            <person name="Lu H.F."/>
            <person name="Shi C."/>
            <person name="Zhu S.T."/>
            <person name="Xiao Z.Y."/>
            <person name="Nan H."/>
            <person name="Yue Y."/>
            <person name="Zhu X.G."/>
            <person name="Wu Y."/>
            <person name="Hong X.N."/>
            <person name="Fan G.Y."/>
            <person name="Tong Y."/>
            <person name="Zhang D."/>
            <person name="Mao C.L."/>
            <person name="Liu Y.L."/>
            <person name="Hao S.J."/>
            <person name="Liu W.Q."/>
            <person name="Lv M.Q."/>
            <person name="Zhang H.B."/>
            <person name="Liu Y."/>
            <person name="Hu-Tang G.R."/>
            <person name="Wang J.P."/>
            <person name="Wang J.H."/>
            <person name="Sun Y.H."/>
            <person name="Ni S.B."/>
            <person name="Chen W.B."/>
            <person name="Zhang X.C."/>
            <person name="Jiao Y.N."/>
            <person name="Eichler E.E."/>
            <person name="Li G.H."/>
            <person name="Liu X."/>
            <person name="Gao L.Z."/>
        </authorList>
    </citation>
    <scope>NUCLEOTIDE SEQUENCE [LARGE SCALE GENOMIC DNA]</scope>
    <source>
        <strain evidence="5">cv. GT1</strain>
        <tissue evidence="4">Leaf</tissue>
    </source>
</reference>
<dbReference type="PROSITE" id="PS51485">
    <property type="entry name" value="PHYTOCYANIN"/>
    <property type="match status" value="1"/>
</dbReference>
<evidence type="ECO:0000313" key="4">
    <source>
        <dbReference type="EMBL" id="KAF2319749.1"/>
    </source>
</evidence>
<feature type="domain" description="Phytocyanin" evidence="3">
    <location>
        <begin position="30"/>
        <end position="139"/>
    </location>
</feature>
<dbReference type="GO" id="GO:0009055">
    <property type="term" value="F:electron transfer activity"/>
    <property type="evidence" value="ECO:0007669"/>
    <property type="project" value="InterPro"/>
</dbReference>
<feature type="chain" id="PRO_5025476882" description="Phytocyanin domain-containing protein" evidence="2">
    <location>
        <begin position="30"/>
        <end position="265"/>
    </location>
</feature>
<keyword evidence="2" id="KW-0732">Signal</keyword>
<sequence length="265" mass="29609">MAMAREGEILAILVLFPMLLLLHSNTTQADSFIVGDDLGWTANASVGTWPQGKTFFASDILVFIYDASSDNVVVVDQQGHDTCTITEKAIVFRSGHDRIRLSFGANYFITSNHDNCALANHPTSGREMRGPLLQLAIVYLPKLVSCSVFIILVWLSTSTLALFGATTMGQRIYPLTQSFMLRRNTLKSDFLFVRDKGAKKELQVQHISTLDQIVDLLTKVVSRTRRALLRDKLTIRQASLELLGRDRDKDPAPKLIKINNLCISR</sequence>
<feature type="signal peptide" evidence="2">
    <location>
        <begin position="1"/>
        <end position="29"/>
    </location>
</feature>
<dbReference type="InterPro" id="IPR003245">
    <property type="entry name" value="Phytocyanin_dom"/>
</dbReference>
<dbReference type="Gene3D" id="2.60.40.420">
    <property type="entry name" value="Cupredoxins - blue copper proteins"/>
    <property type="match status" value="1"/>
</dbReference>
<dbReference type="Pfam" id="PF02298">
    <property type="entry name" value="Cu_bind_like"/>
    <property type="match status" value="1"/>
</dbReference>
<protein>
    <recommendedName>
        <fullName evidence="3">Phytocyanin domain-containing protein</fullName>
    </recommendedName>
</protein>
<dbReference type="AlphaFoldDB" id="A0A6A6N6F9"/>
<comment type="caution">
    <text evidence="4">The sequence shown here is derived from an EMBL/GenBank/DDBJ whole genome shotgun (WGS) entry which is preliminary data.</text>
</comment>
<organism evidence="4 5">
    <name type="scientific">Hevea brasiliensis</name>
    <name type="common">Para rubber tree</name>
    <name type="synonym">Siphonia brasiliensis</name>
    <dbReference type="NCBI Taxonomy" id="3981"/>
    <lineage>
        <taxon>Eukaryota</taxon>
        <taxon>Viridiplantae</taxon>
        <taxon>Streptophyta</taxon>
        <taxon>Embryophyta</taxon>
        <taxon>Tracheophyta</taxon>
        <taxon>Spermatophyta</taxon>
        <taxon>Magnoliopsida</taxon>
        <taxon>eudicotyledons</taxon>
        <taxon>Gunneridae</taxon>
        <taxon>Pentapetalae</taxon>
        <taxon>rosids</taxon>
        <taxon>fabids</taxon>
        <taxon>Malpighiales</taxon>
        <taxon>Euphorbiaceae</taxon>
        <taxon>Crotonoideae</taxon>
        <taxon>Micrandreae</taxon>
        <taxon>Hevea</taxon>
    </lineage>
</organism>
<dbReference type="EMBL" id="JAAGAX010000003">
    <property type="protein sequence ID" value="KAF2319749.1"/>
    <property type="molecule type" value="Genomic_DNA"/>
</dbReference>
<gene>
    <name evidence="4" type="ORF">GH714_018507</name>
</gene>